<dbReference type="Proteomes" id="UP000821853">
    <property type="component" value="Unassembled WGS sequence"/>
</dbReference>
<protein>
    <submittedName>
        <fullName evidence="1">Uncharacterized protein</fullName>
    </submittedName>
</protein>
<evidence type="ECO:0000313" key="1">
    <source>
        <dbReference type="EMBL" id="KAH9378938.1"/>
    </source>
</evidence>
<name>A0A9J6GU01_HAELO</name>
<organism evidence="1 2">
    <name type="scientific">Haemaphysalis longicornis</name>
    <name type="common">Bush tick</name>
    <dbReference type="NCBI Taxonomy" id="44386"/>
    <lineage>
        <taxon>Eukaryota</taxon>
        <taxon>Metazoa</taxon>
        <taxon>Ecdysozoa</taxon>
        <taxon>Arthropoda</taxon>
        <taxon>Chelicerata</taxon>
        <taxon>Arachnida</taxon>
        <taxon>Acari</taxon>
        <taxon>Parasitiformes</taxon>
        <taxon>Ixodida</taxon>
        <taxon>Ixodoidea</taxon>
        <taxon>Ixodidae</taxon>
        <taxon>Haemaphysalinae</taxon>
        <taxon>Haemaphysalis</taxon>
    </lineage>
</organism>
<dbReference type="EMBL" id="JABSTR010000009">
    <property type="protein sequence ID" value="KAH9378938.1"/>
    <property type="molecule type" value="Genomic_DNA"/>
</dbReference>
<reference evidence="1 2" key="1">
    <citation type="journal article" date="2020" name="Cell">
        <title>Large-Scale Comparative Analyses of Tick Genomes Elucidate Their Genetic Diversity and Vector Capacities.</title>
        <authorList>
            <consortium name="Tick Genome and Microbiome Consortium (TIGMIC)"/>
            <person name="Jia N."/>
            <person name="Wang J."/>
            <person name="Shi W."/>
            <person name="Du L."/>
            <person name="Sun Y."/>
            <person name="Zhan W."/>
            <person name="Jiang J.F."/>
            <person name="Wang Q."/>
            <person name="Zhang B."/>
            <person name="Ji P."/>
            <person name="Bell-Sakyi L."/>
            <person name="Cui X.M."/>
            <person name="Yuan T.T."/>
            <person name="Jiang B.G."/>
            <person name="Yang W.F."/>
            <person name="Lam T.T."/>
            <person name="Chang Q.C."/>
            <person name="Ding S.J."/>
            <person name="Wang X.J."/>
            <person name="Zhu J.G."/>
            <person name="Ruan X.D."/>
            <person name="Zhao L."/>
            <person name="Wei J.T."/>
            <person name="Ye R.Z."/>
            <person name="Que T.C."/>
            <person name="Du C.H."/>
            <person name="Zhou Y.H."/>
            <person name="Cheng J.X."/>
            <person name="Dai P.F."/>
            <person name="Guo W.B."/>
            <person name="Han X.H."/>
            <person name="Huang E.J."/>
            <person name="Li L.F."/>
            <person name="Wei W."/>
            <person name="Gao Y.C."/>
            <person name="Liu J.Z."/>
            <person name="Shao H.Z."/>
            <person name="Wang X."/>
            <person name="Wang C.C."/>
            <person name="Yang T.C."/>
            <person name="Huo Q.B."/>
            <person name="Li W."/>
            <person name="Chen H.Y."/>
            <person name="Chen S.E."/>
            <person name="Zhou L.G."/>
            <person name="Ni X.B."/>
            <person name="Tian J.H."/>
            <person name="Sheng Y."/>
            <person name="Liu T."/>
            <person name="Pan Y.S."/>
            <person name="Xia L.Y."/>
            <person name="Li J."/>
            <person name="Zhao F."/>
            <person name="Cao W.C."/>
        </authorList>
    </citation>
    <scope>NUCLEOTIDE SEQUENCE [LARGE SCALE GENOMIC DNA]</scope>
    <source>
        <strain evidence="1">HaeL-2018</strain>
    </source>
</reference>
<dbReference type="VEuPathDB" id="VectorBase:HLOH_059657"/>
<evidence type="ECO:0000313" key="2">
    <source>
        <dbReference type="Proteomes" id="UP000821853"/>
    </source>
</evidence>
<sequence length="96" mass="10582">MALHAQLLSTLHRIQREEYHPRFRARRLLVCTNLTQNVAVISTPHAETAGTLRKLTHIKLAGKDHAVLAYVAAPENSVMGMIHGIEPAAQPSELKA</sequence>
<keyword evidence="2" id="KW-1185">Reference proteome</keyword>
<proteinExistence type="predicted"/>
<gene>
    <name evidence="1" type="ORF">HPB48_011096</name>
</gene>
<comment type="caution">
    <text evidence="1">The sequence shown here is derived from an EMBL/GenBank/DDBJ whole genome shotgun (WGS) entry which is preliminary data.</text>
</comment>
<accession>A0A9J6GU01</accession>
<dbReference type="AlphaFoldDB" id="A0A9J6GU01"/>